<evidence type="ECO:0008006" key="3">
    <source>
        <dbReference type="Google" id="ProtNLM"/>
    </source>
</evidence>
<dbReference type="Gene3D" id="2.60.120.1140">
    <property type="entry name" value="Protein of unknown function DUF192"/>
    <property type="match status" value="1"/>
</dbReference>
<dbReference type="PANTHER" id="PTHR37953:SF1">
    <property type="entry name" value="UPF0127 PROTEIN MJ1496"/>
    <property type="match status" value="1"/>
</dbReference>
<reference evidence="1 2" key="1">
    <citation type="submission" date="2016-11" db="EMBL/GenBank/DDBJ databases">
        <authorList>
            <person name="Jaros S."/>
            <person name="Januszkiewicz K."/>
            <person name="Wedrychowicz H."/>
        </authorList>
    </citation>
    <scope>NUCLEOTIDE SEQUENCE [LARGE SCALE GENOMIC DNA]</scope>
    <source>
        <strain evidence="1 2">Con a/3</strain>
    </source>
</reference>
<dbReference type="InterPro" id="IPR038695">
    <property type="entry name" value="Saro_0823-like_sf"/>
</dbReference>
<gene>
    <name evidence="1" type="ORF">UN64_06450</name>
</gene>
<dbReference type="Proteomes" id="UP000188597">
    <property type="component" value="Unassembled WGS sequence"/>
</dbReference>
<name>A0A1V3GD77_9BACL</name>
<dbReference type="PANTHER" id="PTHR37953">
    <property type="entry name" value="UPF0127 PROTEIN MJ1496"/>
    <property type="match status" value="1"/>
</dbReference>
<evidence type="ECO:0000313" key="2">
    <source>
        <dbReference type="Proteomes" id="UP000188597"/>
    </source>
</evidence>
<accession>A0A1V3GD77</accession>
<dbReference type="AlphaFoldDB" id="A0A1V3GD77"/>
<dbReference type="Pfam" id="PF02643">
    <property type="entry name" value="DUF192"/>
    <property type="match status" value="1"/>
</dbReference>
<comment type="caution">
    <text evidence="1">The sequence shown here is derived from an EMBL/GenBank/DDBJ whole genome shotgun (WGS) entry which is preliminary data.</text>
</comment>
<dbReference type="RefSeq" id="WP_245801968.1">
    <property type="nucleotide sequence ID" value="NZ_MQMF01000001.1"/>
</dbReference>
<proteinExistence type="predicted"/>
<protein>
    <recommendedName>
        <fullName evidence="3">DUF192 domain-containing protein</fullName>
    </recommendedName>
</protein>
<sequence>MLLNLETGELLAREVRPAYRFSKRLKGLMFTKELSIESAMHIKPCHSIHTFFMNYAIDVLYLDSEKRIVAVDEDLPPKRFGKLYKHAESVIELPSGTIAKSQTKVGHKLLIETKNKFLGGTNHEKQINGSY</sequence>
<dbReference type="EMBL" id="MQMF01000001">
    <property type="protein sequence ID" value="OOE14823.1"/>
    <property type="molecule type" value="Genomic_DNA"/>
</dbReference>
<dbReference type="InterPro" id="IPR003795">
    <property type="entry name" value="DUF192"/>
</dbReference>
<evidence type="ECO:0000313" key="1">
    <source>
        <dbReference type="EMBL" id="OOE14823.1"/>
    </source>
</evidence>
<organism evidence="1 2">
    <name type="scientific">Fictibacillus arsenicus</name>
    <dbReference type="NCBI Taxonomy" id="255247"/>
    <lineage>
        <taxon>Bacteria</taxon>
        <taxon>Bacillati</taxon>
        <taxon>Bacillota</taxon>
        <taxon>Bacilli</taxon>
        <taxon>Bacillales</taxon>
        <taxon>Fictibacillaceae</taxon>
        <taxon>Fictibacillus</taxon>
    </lineage>
</organism>